<proteinExistence type="inferred from homology"/>
<sequence>MMSSAKKKVVVGMSGGVDSSVAAYLLHQDKSLEVHGLYMNNWDSSDEEGQATCPADMEYESVRQVCRDIGISCSRVDFVQTYWNNVFAPCLDEYAQGFTPNPDVLCNREIKFDAFANHAKDIGADFIATGHYAQLLPIPSSALPDSPSNGNGVLGLFAAADSNKDQTYFLSHVSLAAFQKVLADRFHLPFALEAPHAGRIDPWLYSVESNAVMHEHDGFSSYTIGQGAKVSGQSIKWFVVGKRDEDAAVLIAPGTHHPALFADHTYVDASAFNWLVPPHQIPSVRTRFVDAWQLKLGFQGFADNGTTTFRCFYRARYRQPLAACTVTIAHDLDATSLHPMRQTLPTSSTFLKVEFDIPQRGLAPGQSLVLYRDDGLCFGGGAIYCAGPSYWEMQKPLPSPLYDWRS</sequence>
<dbReference type="Proteomes" id="UP000285060">
    <property type="component" value="Unassembled WGS sequence"/>
</dbReference>
<evidence type="ECO:0000256" key="8">
    <source>
        <dbReference type="ARBA" id="ARBA00022840"/>
    </source>
</evidence>
<dbReference type="InterPro" id="IPR004506">
    <property type="entry name" value="MnmA-like"/>
</dbReference>
<dbReference type="Gene3D" id="2.30.30.280">
    <property type="entry name" value="Adenine nucleotide alpha hydrolases-like domains"/>
    <property type="match status" value="1"/>
</dbReference>
<dbReference type="Gene3D" id="3.40.50.620">
    <property type="entry name" value="HUPs"/>
    <property type="match status" value="1"/>
</dbReference>
<keyword evidence="8" id="KW-0067">ATP-binding</keyword>
<comment type="caution">
    <text evidence="14">The sequence shown here is derived from an EMBL/GenBank/DDBJ whole genome shotgun (WGS) entry which is preliminary data.</text>
</comment>
<evidence type="ECO:0000256" key="10">
    <source>
        <dbReference type="ARBA" id="ARBA00023157"/>
    </source>
</evidence>
<evidence type="ECO:0000259" key="12">
    <source>
        <dbReference type="Pfam" id="PF20258"/>
    </source>
</evidence>
<dbReference type="Pfam" id="PF03054">
    <property type="entry name" value="tRNA_Me_trans"/>
    <property type="match status" value="1"/>
</dbReference>
<evidence type="ECO:0000256" key="11">
    <source>
        <dbReference type="ARBA" id="ARBA00049564"/>
    </source>
</evidence>
<evidence type="ECO:0000256" key="6">
    <source>
        <dbReference type="ARBA" id="ARBA00022694"/>
    </source>
</evidence>
<dbReference type="Gene3D" id="2.40.30.10">
    <property type="entry name" value="Translation factors"/>
    <property type="match status" value="1"/>
</dbReference>
<keyword evidence="10" id="KW-1015">Disulfide bond</keyword>
<comment type="function">
    <text evidence="1">Catalyzes the 2-thiolation of uridine at the wobble position (U34) of mitochondrial tRNA(Lys), tRNA(Glu) and tRNA(Gln). Required for the formation of 5-taurinomethyl-2-thiouridine (tm5s2U) of mitochondrial tRNA(Lys), tRNA(Glu), and tRNA(Gln) at the wobble position. ATP is required to activate the C2 atom of the wobble base.</text>
</comment>
<evidence type="ECO:0000256" key="7">
    <source>
        <dbReference type="ARBA" id="ARBA00022741"/>
    </source>
</evidence>
<feature type="domain" description="tRNA-specific 2-thiouridylase MnmA-like central" evidence="13">
    <location>
        <begin position="205"/>
        <end position="252"/>
    </location>
</feature>
<dbReference type="PANTHER" id="PTHR11933">
    <property type="entry name" value="TRNA 5-METHYLAMINOMETHYL-2-THIOURIDYLATE -METHYLTRANSFERASE"/>
    <property type="match status" value="1"/>
</dbReference>
<keyword evidence="7" id="KW-0547">Nucleotide-binding</keyword>
<dbReference type="CDD" id="cd01998">
    <property type="entry name" value="MnmA_TRMU-like"/>
    <property type="match status" value="1"/>
</dbReference>
<dbReference type="GO" id="GO:0005524">
    <property type="term" value="F:ATP binding"/>
    <property type="evidence" value="ECO:0007669"/>
    <property type="project" value="UniProtKB-KW"/>
</dbReference>
<evidence type="ECO:0000256" key="2">
    <source>
        <dbReference type="ARBA" id="ARBA00006191"/>
    </source>
</evidence>
<keyword evidence="6" id="KW-0819">tRNA processing</keyword>
<evidence type="ECO:0000256" key="3">
    <source>
        <dbReference type="ARBA" id="ARBA00011953"/>
    </source>
</evidence>
<comment type="catalytic activity">
    <reaction evidence="11">
        <text>5-taurinomethyluridine(34) in tRNA + S-sulfanyl-L-cysteinyl-[protein] + AH2 + ATP = 5-taurinomethyl-2-thiouridine(34) in tRNA + L-cysteinyl-[protein] + A + AMP + diphosphate + H(+)</text>
        <dbReference type="Rhea" id="RHEA:47040"/>
        <dbReference type="Rhea" id="RHEA-COMP:10131"/>
        <dbReference type="Rhea" id="RHEA-COMP:11726"/>
        <dbReference type="Rhea" id="RHEA-COMP:11732"/>
        <dbReference type="Rhea" id="RHEA-COMP:11733"/>
        <dbReference type="ChEBI" id="CHEBI:13193"/>
        <dbReference type="ChEBI" id="CHEBI:15378"/>
        <dbReference type="ChEBI" id="CHEBI:17499"/>
        <dbReference type="ChEBI" id="CHEBI:29950"/>
        <dbReference type="ChEBI" id="CHEBI:30616"/>
        <dbReference type="ChEBI" id="CHEBI:33019"/>
        <dbReference type="ChEBI" id="CHEBI:61963"/>
        <dbReference type="ChEBI" id="CHEBI:87171"/>
        <dbReference type="ChEBI" id="CHEBI:87172"/>
        <dbReference type="ChEBI" id="CHEBI:456215"/>
        <dbReference type="EC" id="2.8.1.14"/>
    </reaction>
</comment>
<feature type="domain" description="tRNA-specific 2-thiouridylase MnmA-like C-terminal" evidence="12">
    <location>
        <begin position="350"/>
        <end position="383"/>
    </location>
</feature>
<dbReference type="InterPro" id="IPR023382">
    <property type="entry name" value="MnmA-like_central_sf"/>
</dbReference>
<gene>
    <name evidence="14" type="ORF">DYB32_002298</name>
</gene>
<dbReference type="InterPro" id="IPR046885">
    <property type="entry name" value="MnmA-like_C"/>
</dbReference>
<keyword evidence="5" id="KW-0808">Transferase</keyword>
<dbReference type="GO" id="GO:0000049">
    <property type="term" value="F:tRNA binding"/>
    <property type="evidence" value="ECO:0007669"/>
    <property type="project" value="UniProtKB-KW"/>
</dbReference>
<evidence type="ECO:0000259" key="13">
    <source>
        <dbReference type="Pfam" id="PF20259"/>
    </source>
</evidence>
<dbReference type="Pfam" id="PF20259">
    <property type="entry name" value="tRNA_Me_trans_M"/>
    <property type="match status" value="1"/>
</dbReference>
<dbReference type="Pfam" id="PF20258">
    <property type="entry name" value="tRNA_Me_trans_C"/>
    <property type="match status" value="1"/>
</dbReference>
<comment type="similarity">
    <text evidence="2">Belongs to the MnmA/TRMU family.</text>
</comment>
<dbReference type="GO" id="GO:0061708">
    <property type="term" value="F:tRNA-5-taurinomethyluridine 2-sulfurtransferase"/>
    <property type="evidence" value="ECO:0007669"/>
    <property type="project" value="UniProtKB-EC"/>
</dbReference>
<dbReference type="AlphaFoldDB" id="A0A3R6VEU3"/>
<keyword evidence="4" id="KW-0820">tRNA-binding</keyword>
<dbReference type="VEuPathDB" id="FungiDB:H310_04652"/>
<organism evidence="14 15">
    <name type="scientific">Aphanomyces invadans</name>
    <dbReference type="NCBI Taxonomy" id="157072"/>
    <lineage>
        <taxon>Eukaryota</taxon>
        <taxon>Sar</taxon>
        <taxon>Stramenopiles</taxon>
        <taxon>Oomycota</taxon>
        <taxon>Saprolegniomycetes</taxon>
        <taxon>Saprolegniales</taxon>
        <taxon>Verrucalvaceae</taxon>
        <taxon>Aphanomyces</taxon>
    </lineage>
</organism>
<dbReference type="SUPFAM" id="SSF52402">
    <property type="entry name" value="Adenine nucleotide alpha hydrolases-like"/>
    <property type="match status" value="1"/>
</dbReference>
<dbReference type="InterPro" id="IPR014729">
    <property type="entry name" value="Rossmann-like_a/b/a_fold"/>
</dbReference>
<name>A0A3R6VEU3_9STRA</name>
<evidence type="ECO:0000256" key="4">
    <source>
        <dbReference type="ARBA" id="ARBA00022555"/>
    </source>
</evidence>
<dbReference type="PANTHER" id="PTHR11933:SF5">
    <property type="entry name" value="MITOCHONDRIAL TRNA-SPECIFIC 2-THIOURIDYLASE 1"/>
    <property type="match status" value="1"/>
</dbReference>
<keyword evidence="15" id="KW-1185">Reference proteome</keyword>
<protein>
    <recommendedName>
        <fullName evidence="3">tRNA-5-taurinomethyluridine 2-sulfurtransferase</fullName>
        <ecNumber evidence="3">2.8.1.14</ecNumber>
    </recommendedName>
</protein>
<evidence type="ECO:0000256" key="9">
    <source>
        <dbReference type="ARBA" id="ARBA00022884"/>
    </source>
</evidence>
<reference evidence="14 15" key="1">
    <citation type="submission" date="2018-08" db="EMBL/GenBank/DDBJ databases">
        <title>Aphanomyces genome sequencing and annotation.</title>
        <authorList>
            <person name="Minardi D."/>
            <person name="Oidtmann B."/>
            <person name="Van Der Giezen M."/>
            <person name="Studholme D.J."/>
        </authorList>
    </citation>
    <scope>NUCLEOTIDE SEQUENCE [LARGE SCALE GENOMIC DNA]</scope>
    <source>
        <strain evidence="14 15">NJM0002</strain>
    </source>
</reference>
<dbReference type="InterPro" id="IPR046884">
    <property type="entry name" value="MnmA-like_central"/>
</dbReference>
<accession>A0A3R6VEU3</accession>
<dbReference type="EC" id="2.8.1.14" evidence="3"/>
<dbReference type="GO" id="GO:0002143">
    <property type="term" value="P:tRNA wobble position uridine thiolation"/>
    <property type="evidence" value="ECO:0007669"/>
    <property type="project" value="TreeGrafter"/>
</dbReference>
<dbReference type="EMBL" id="QUSY01000117">
    <property type="protein sequence ID" value="RHY32728.1"/>
    <property type="molecule type" value="Genomic_DNA"/>
</dbReference>
<keyword evidence="9" id="KW-0694">RNA-binding</keyword>
<evidence type="ECO:0000256" key="1">
    <source>
        <dbReference type="ARBA" id="ARBA00003986"/>
    </source>
</evidence>
<evidence type="ECO:0000256" key="5">
    <source>
        <dbReference type="ARBA" id="ARBA00022679"/>
    </source>
</evidence>
<evidence type="ECO:0000313" key="14">
    <source>
        <dbReference type="EMBL" id="RHY32728.1"/>
    </source>
</evidence>
<evidence type="ECO:0000313" key="15">
    <source>
        <dbReference type="Proteomes" id="UP000285060"/>
    </source>
</evidence>